<gene>
    <name evidence="1" type="ORF">GW534_00110</name>
</gene>
<comment type="caution">
    <text evidence="1">The sequence shown here is derived from an EMBL/GenBank/DDBJ whole genome shotgun (WGS) entry which is preliminary data.</text>
</comment>
<organism evidence="1 2">
    <name type="scientific">Pallidibacillus pasinlerensis</name>
    <dbReference type="NCBI Taxonomy" id="2703818"/>
    <lineage>
        <taxon>Bacteria</taxon>
        <taxon>Bacillati</taxon>
        <taxon>Bacillota</taxon>
        <taxon>Bacilli</taxon>
        <taxon>Bacillales</taxon>
        <taxon>Bacillaceae</taxon>
        <taxon>Pallidibacillus</taxon>
    </lineage>
</organism>
<name>A0ABX0A4N4_9BACI</name>
<dbReference type="EMBL" id="JAACYS010000001">
    <property type="protein sequence ID" value="NCU16177.1"/>
    <property type="molecule type" value="Genomic_DNA"/>
</dbReference>
<dbReference type="RefSeq" id="WP_161919014.1">
    <property type="nucleotide sequence ID" value="NZ_JAACYS010000001.1"/>
</dbReference>
<sequence>MKWSMIQLQKFRNNGLTFDEKVNLDSVKLRDPQIRSISPVRIKGRADIRSKEVTFYLDISGKMILPNSRTWEDVQYPFSIQTTEIFRDEISGFEENTDDNLHVIQGGMVDLTPIIEELILLEIPMQVYNDEDEEMPASLQSGKNWQFVKEEEIDSEQKVDPRLAKLAKLLNQEKE</sequence>
<dbReference type="Proteomes" id="UP000743899">
    <property type="component" value="Unassembled WGS sequence"/>
</dbReference>
<evidence type="ECO:0000313" key="1">
    <source>
        <dbReference type="EMBL" id="NCU16177.1"/>
    </source>
</evidence>
<accession>A0ABX0A4N4</accession>
<reference evidence="1 2" key="1">
    <citation type="submission" date="2020-01" db="EMBL/GenBank/DDBJ databases">
        <title>A novel Bacillus sp. from Pasinler.</title>
        <authorList>
            <person name="Adiguzel A."/>
            <person name="Ay H."/>
            <person name="Baltaci M.O."/>
        </authorList>
    </citation>
    <scope>NUCLEOTIDE SEQUENCE [LARGE SCALE GENOMIC DNA]</scope>
    <source>
        <strain evidence="1 2">P1</strain>
    </source>
</reference>
<dbReference type="InterPro" id="IPR003772">
    <property type="entry name" value="YceD"/>
</dbReference>
<protein>
    <submittedName>
        <fullName evidence="1">DUF177 domain-containing protein</fullName>
    </submittedName>
</protein>
<evidence type="ECO:0000313" key="2">
    <source>
        <dbReference type="Proteomes" id="UP000743899"/>
    </source>
</evidence>
<keyword evidence="2" id="KW-1185">Reference proteome</keyword>
<dbReference type="Pfam" id="PF02620">
    <property type="entry name" value="YceD"/>
    <property type="match status" value="1"/>
</dbReference>
<proteinExistence type="predicted"/>